<proteinExistence type="predicted"/>
<dbReference type="PANTHER" id="PTHR11071">
    <property type="entry name" value="PEPTIDYL-PROLYL CIS-TRANS ISOMERASE"/>
    <property type="match status" value="1"/>
</dbReference>
<dbReference type="EMBL" id="JAEAOA010000708">
    <property type="protein sequence ID" value="KAK3593895.1"/>
    <property type="molecule type" value="Genomic_DNA"/>
</dbReference>
<feature type="domain" description="PPIase cyclophilin-type" evidence="2">
    <location>
        <begin position="221"/>
        <end position="385"/>
    </location>
</feature>
<dbReference type="SUPFAM" id="SSF50891">
    <property type="entry name" value="Cyclophilin-like"/>
    <property type="match status" value="1"/>
</dbReference>
<dbReference type="InterPro" id="IPR002130">
    <property type="entry name" value="Cyclophilin-type_PPIase_dom"/>
</dbReference>
<dbReference type="FunFam" id="2.40.100.10:FF:000048">
    <property type="entry name" value="Peptidyl-prolyl cis-trans isomerase"/>
    <property type="match status" value="1"/>
</dbReference>
<dbReference type="GO" id="GO:0003755">
    <property type="term" value="F:peptidyl-prolyl cis-trans isomerase activity"/>
    <property type="evidence" value="ECO:0007669"/>
    <property type="project" value="InterPro"/>
</dbReference>
<dbReference type="PRINTS" id="PR00153">
    <property type="entry name" value="CSAPPISMRASE"/>
</dbReference>
<dbReference type="Proteomes" id="UP001195483">
    <property type="component" value="Unassembled WGS sequence"/>
</dbReference>
<keyword evidence="4" id="KW-1185">Reference proteome</keyword>
<feature type="region of interest" description="Disordered" evidence="1">
    <location>
        <begin position="1"/>
        <end position="46"/>
    </location>
</feature>
<dbReference type="InterPro" id="IPR029000">
    <property type="entry name" value="Cyclophilin-like_dom_sf"/>
</dbReference>
<reference evidence="3" key="2">
    <citation type="journal article" date="2021" name="Genome Biol. Evol.">
        <title>Developing a high-quality reference genome for a parasitic bivalve with doubly uniparental inheritance (Bivalvia: Unionida).</title>
        <authorList>
            <person name="Smith C.H."/>
        </authorList>
    </citation>
    <scope>NUCLEOTIDE SEQUENCE</scope>
    <source>
        <strain evidence="3">CHS0354</strain>
        <tissue evidence="3">Mantle</tissue>
    </source>
</reference>
<reference evidence="3" key="1">
    <citation type="journal article" date="2021" name="Genome Biol. Evol.">
        <title>A High-Quality Reference Genome for a Parasitic Bivalve with Doubly Uniparental Inheritance (Bivalvia: Unionida).</title>
        <authorList>
            <person name="Smith C.H."/>
        </authorList>
    </citation>
    <scope>NUCLEOTIDE SEQUENCE</scope>
    <source>
        <strain evidence="3">CHS0354</strain>
    </source>
</reference>
<dbReference type="Gene3D" id="2.40.100.10">
    <property type="entry name" value="Cyclophilin-like"/>
    <property type="match status" value="1"/>
</dbReference>
<organism evidence="3 4">
    <name type="scientific">Potamilus streckersoni</name>
    <dbReference type="NCBI Taxonomy" id="2493646"/>
    <lineage>
        <taxon>Eukaryota</taxon>
        <taxon>Metazoa</taxon>
        <taxon>Spiralia</taxon>
        <taxon>Lophotrochozoa</taxon>
        <taxon>Mollusca</taxon>
        <taxon>Bivalvia</taxon>
        <taxon>Autobranchia</taxon>
        <taxon>Heteroconchia</taxon>
        <taxon>Palaeoheterodonta</taxon>
        <taxon>Unionida</taxon>
        <taxon>Unionoidea</taxon>
        <taxon>Unionidae</taxon>
        <taxon>Ambleminae</taxon>
        <taxon>Lampsilini</taxon>
        <taxon>Potamilus</taxon>
    </lineage>
</organism>
<dbReference type="Pfam" id="PF00160">
    <property type="entry name" value="Pro_isomerase"/>
    <property type="match status" value="1"/>
</dbReference>
<comment type="caution">
    <text evidence="3">The sequence shown here is derived from an EMBL/GenBank/DDBJ whole genome shotgun (WGS) entry which is preliminary data.</text>
</comment>
<dbReference type="PROSITE" id="PS50072">
    <property type="entry name" value="CSA_PPIASE_2"/>
    <property type="match status" value="1"/>
</dbReference>
<feature type="compositionally biased region" description="Basic and acidic residues" evidence="1">
    <location>
        <begin position="8"/>
        <end position="38"/>
    </location>
</feature>
<gene>
    <name evidence="3" type="ORF">CHS0354_011498</name>
</gene>
<protein>
    <recommendedName>
        <fullName evidence="2">PPIase cyclophilin-type domain-containing protein</fullName>
    </recommendedName>
</protein>
<sequence>MWTMKKKSQLEDGMKILKKEENKERKQKEDQQKEEKENGKKKKKKKKTCKCYGEVEKVAALSNMEVQLSPYRPHSQLSHSSVVALQIPSLRKTTMDTVPQKIEIFGLINDISFQKARFCAEDLHKKDPNVISDPIIKGMLEFEWDLFIDAKKKELRGESWAFDEKAICFANGHLIGGPDDFVCWAQEKYNYEEYRPDALYETLREEAYKSHLNSKKHDYVYMDISISHEYVGRLVFELFTDLVPKTCENFKALCTGEKGKSSETDHTLSYKNTLLHRIVPNGWVQGGDFVHGRGNGGESIYGAVFEDENFAMKHSRRGILGMANKGRHTNGSQFYITLQPAPWMDTKYVAFGQVIEGTDTLKAIEEQETMNERPNKDIIITDCGACVYEF</sequence>
<accession>A0AAE0VYQ6</accession>
<dbReference type="AlphaFoldDB" id="A0AAE0VYQ6"/>
<dbReference type="GO" id="GO:0005737">
    <property type="term" value="C:cytoplasm"/>
    <property type="evidence" value="ECO:0007669"/>
    <property type="project" value="TreeGrafter"/>
</dbReference>
<reference evidence="3" key="3">
    <citation type="submission" date="2023-05" db="EMBL/GenBank/DDBJ databases">
        <authorList>
            <person name="Smith C.H."/>
        </authorList>
    </citation>
    <scope>NUCLEOTIDE SEQUENCE</scope>
    <source>
        <strain evidence="3">CHS0354</strain>
        <tissue evidence="3">Mantle</tissue>
    </source>
</reference>
<evidence type="ECO:0000256" key="1">
    <source>
        <dbReference type="SAM" id="MobiDB-lite"/>
    </source>
</evidence>
<evidence type="ECO:0000313" key="4">
    <source>
        <dbReference type="Proteomes" id="UP001195483"/>
    </source>
</evidence>
<evidence type="ECO:0000259" key="2">
    <source>
        <dbReference type="PROSITE" id="PS50072"/>
    </source>
</evidence>
<name>A0AAE0VYQ6_9BIVA</name>
<evidence type="ECO:0000313" key="3">
    <source>
        <dbReference type="EMBL" id="KAK3593895.1"/>
    </source>
</evidence>
<dbReference type="PANTHER" id="PTHR11071:SF561">
    <property type="entry name" value="PEPTIDYL-PROLYL CIS-TRANS ISOMERASE D-RELATED"/>
    <property type="match status" value="1"/>
</dbReference>